<name>A0AAQ1MBG1_9FIRM</name>
<organism evidence="9 10">
    <name type="scientific">Bittarella massiliensis</name>
    <name type="common">ex Durand et al. 2017</name>
    <dbReference type="NCBI Taxonomy" id="1720313"/>
    <lineage>
        <taxon>Bacteria</taxon>
        <taxon>Bacillati</taxon>
        <taxon>Bacillota</taxon>
        <taxon>Clostridia</taxon>
        <taxon>Eubacteriales</taxon>
        <taxon>Oscillospiraceae</taxon>
        <taxon>Bittarella (ex Durand et al. 2017)</taxon>
    </lineage>
</organism>
<reference evidence="10" key="1">
    <citation type="submission" date="2016-11" db="EMBL/GenBank/DDBJ databases">
        <authorList>
            <person name="Jaros S."/>
            <person name="Januszkiewicz K."/>
            <person name="Wedrychowicz H."/>
        </authorList>
    </citation>
    <scope>NUCLEOTIDE SEQUENCE [LARGE SCALE GENOMIC DNA]</scope>
    <source>
        <strain evidence="10">DSM 4029</strain>
    </source>
</reference>
<evidence type="ECO:0000256" key="5">
    <source>
        <dbReference type="ARBA" id="ARBA00033164"/>
    </source>
</evidence>
<feature type="domain" description="Pseudouridine synthase RsuA/RluA-like" evidence="7">
    <location>
        <begin position="94"/>
        <end position="254"/>
    </location>
</feature>
<keyword evidence="3" id="KW-0413">Isomerase</keyword>
<sequence length="330" mass="36731">MYQYSIGPNDGGQRLDRLLKKLLPDCPTALFYKWNRQKKIKLNRKRVELSSFVQEGDQLDLYLPEGVTPRESRGAGLTLPPALEPCRVVYEDPQVLVLEKPVGVPTQPDDSGSPSLREMALAHLIQNGSYLPQREHSFAPAPCNRLDRNTQGLVLFGKTAAALRELTRLIREGRAEKRYLCLAAGALSPDRGELRGHIVKDGRKNRSRVYPAPQPGSKPVHSRYRVIAPLGEDSLVEITLLTGRSHQIRAQLAAVGHPLLGDGKYGGPTDRYTRQALCAYLLRLHPEGDSPLAYLEGKTFSLRPWFLPGGFPLPHEGAQTAPTAYRKEEH</sequence>
<dbReference type="AlphaFoldDB" id="A0AAQ1MBG1"/>
<dbReference type="SUPFAM" id="SSF55120">
    <property type="entry name" value="Pseudouridine synthase"/>
    <property type="match status" value="1"/>
</dbReference>
<keyword evidence="11" id="KW-1185">Reference proteome</keyword>
<keyword evidence="6" id="KW-0694">RNA-binding</keyword>
<gene>
    <name evidence="8" type="ORF">GT747_02960</name>
    <name evidence="9" type="ORF">SAMN05444424_0394</name>
</gene>
<evidence type="ECO:0000256" key="4">
    <source>
        <dbReference type="ARBA" id="ARBA00031870"/>
    </source>
</evidence>
<dbReference type="RefSeq" id="WP_021658288.1">
    <property type="nucleotide sequence ID" value="NZ_FQVY01000001.1"/>
</dbReference>
<reference evidence="9" key="2">
    <citation type="submission" date="2016-11" db="EMBL/GenBank/DDBJ databases">
        <authorList>
            <person name="Varghese N."/>
            <person name="Submissions S."/>
        </authorList>
    </citation>
    <scope>NUCLEOTIDE SEQUENCE</scope>
    <source>
        <strain evidence="9">DSM 4029</strain>
    </source>
</reference>
<evidence type="ECO:0000256" key="2">
    <source>
        <dbReference type="ARBA" id="ARBA00010876"/>
    </source>
</evidence>
<dbReference type="InterPro" id="IPR006145">
    <property type="entry name" value="PsdUridine_synth_RsuA/RluA"/>
</dbReference>
<dbReference type="Pfam" id="PF00849">
    <property type="entry name" value="PseudoU_synth_2"/>
    <property type="match status" value="1"/>
</dbReference>
<evidence type="ECO:0000256" key="6">
    <source>
        <dbReference type="PROSITE-ProRule" id="PRU00182"/>
    </source>
</evidence>
<comment type="similarity">
    <text evidence="2">Belongs to the pseudouridine synthase RluA family.</text>
</comment>
<dbReference type="PANTHER" id="PTHR21600">
    <property type="entry name" value="MITOCHONDRIAL RNA PSEUDOURIDINE SYNTHASE"/>
    <property type="match status" value="1"/>
</dbReference>
<dbReference type="GO" id="GO:0003723">
    <property type="term" value="F:RNA binding"/>
    <property type="evidence" value="ECO:0007669"/>
    <property type="project" value="UniProtKB-KW"/>
</dbReference>
<dbReference type="EMBL" id="WWVX01000001">
    <property type="protein sequence ID" value="MZL68736.1"/>
    <property type="molecule type" value="Genomic_DNA"/>
</dbReference>
<reference evidence="8 11" key="3">
    <citation type="journal article" date="2019" name="Nat. Med.">
        <title>A library of human gut bacterial isolates paired with longitudinal multiomics data enables mechanistic microbiome research.</title>
        <authorList>
            <person name="Poyet M."/>
            <person name="Groussin M."/>
            <person name="Gibbons S.M."/>
            <person name="Avila-Pacheco J."/>
            <person name="Jiang X."/>
            <person name="Kearney S.M."/>
            <person name="Perrotta A.R."/>
            <person name="Berdy B."/>
            <person name="Zhao S."/>
            <person name="Lieberman T.D."/>
            <person name="Swanson P.K."/>
            <person name="Smith M."/>
            <person name="Roesemann S."/>
            <person name="Alexander J.E."/>
            <person name="Rich S.A."/>
            <person name="Livny J."/>
            <person name="Vlamakis H."/>
            <person name="Clish C."/>
            <person name="Bullock K."/>
            <person name="Deik A."/>
            <person name="Scott J."/>
            <person name="Pierce K.A."/>
            <person name="Xavier R.J."/>
            <person name="Alm E.J."/>
        </authorList>
    </citation>
    <scope>NUCLEOTIDE SEQUENCE [LARGE SCALE GENOMIC DNA]</scope>
    <source>
        <strain evidence="8 11">BIOML-A2</strain>
    </source>
</reference>
<dbReference type="InterPro" id="IPR050188">
    <property type="entry name" value="RluA_PseudoU_synthase"/>
</dbReference>
<evidence type="ECO:0000256" key="1">
    <source>
        <dbReference type="ARBA" id="ARBA00000073"/>
    </source>
</evidence>
<dbReference type="PROSITE" id="PS50889">
    <property type="entry name" value="S4"/>
    <property type="match status" value="1"/>
</dbReference>
<comment type="catalytic activity">
    <reaction evidence="1">
        <text>a uridine in RNA = a pseudouridine in RNA</text>
        <dbReference type="Rhea" id="RHEA:48348"/>
        <dbReference type="Rhea" id="RHEA-COMP:12068"/>
        <dbReference type="Rhea" id="RHEA-COMP:12069"/>
        <dbReference type="ChEBI" id="CHEBI:65314"/>
        <dbReference type="ChEBI" id="CHEBI:65315"/>
    </reaction>
</comment>
<accession>A0AAQ1MBG1</accession>
<evidence type="ECO:0000313" key="11">
    <source>
        <dbReference type="Proteomes" id="UP000474718"/>
    </source>
</evidence>
<evidence type="ECO:0000259" key="7">
    <source>
        <dbReference type="Pfam" id="PF00849"/>
    </source>
</evidence>
<dbReference type="Proteomes" id="UP000474718">
    <property type="component" value="Unassembled WGS sequence"/>
</dbReference>
<proteinExistence type="inferred from homology"/>
<dbReference type="InterPro" id="IPR020103">
    <property type="entry name" value="PsdUridine_synth_cat_dom_sf"/>
</dbReference>
<dbReference type="GO" id="GO:0140098">
    <property type="term" value="F:catalytic activity, acting on RNA"/>
    <property type="evidence" value="ECO:0007669"/>
    <property type="project" value="UniProtKB-ARBA"/>
</dbReference>
<dbReference type="CDD" id="cd02869">
    <property type="entry name" value="PseudoU_synth_RluA_like"/>
    <property type="match status" value="1"/>
</dbReference>
<comment type="caution">
    <text evidence="9">The sequence shown here is derived from an EMBL/GenBank/DDBJ whole genome shotgun (WGS) entry which is preliminary data.</text>
</comment>
<dbReference type="EMBL" id="FQVY01000001">
    <property type="protein sequence ID" value="SHF70276.1"/>
    <property type="molecule type" value="Genomic_DNA"/>
</dbReference>
<dbReference type="Gene3D" id="3.10.290.10">
    <property type="entry name" value="RNA-binding S4 domain"/>
    <property type="match status" value="1"/>
</dbReference>
<protein>
    <recommendedName>
        <fullName evidence="4">RNA pseudouridylate synthase</fullName>
    </recommendedName>
    <alternativeName>
        <fullName evidence="5">RNA-uridine isomerase</fullName>
    </alternativeName>
</protein>
<dbReference type="InterPro" id="IPR036986">
    <property type="entry name" value="S4_RNA-bd_sf"/>
</dbReference>
<dbReference type="GO" id="GO:0006396">
    <property type="term" value="P:RNA processing"/>
    <property type="evidence" value="ECO:0007669"/>
    <property type="project" value="UniProtKB-ARBA"/>
</dbReference>
<evidence type="ECO:0000313" key="9">
    <source>
        <dbReference type="EMBL" id="SHF70276.1"/>
    </source>
</evidence>
<dbReference type="GO" id="GO:0009982">
    <property type="term" value="F:pseudouridine synthase activity"/>
    <property type="evidence" value="ECO:0007669"/>
    <property type="project" value="InterPro"/>
</dbReference>
<dbReference type="Gene3D" id="3.30.2350.10">
    <property type="entry name" value="Pseudouridine synthase"/>
    <property type="match status" value="1"/>
</dbReference>
<evidence type="ECO:0000313" key="10">
    <source>
        <dbReference type="Proteomes" id="UP000184089"/>
    </source>
</evidence>
<evidence type="ECO:0000313" key="8">
    <source>
        <dbReference type="EMBL" id="MZL68736.1"/>
    </source>
</evidence>
<dbReference type="Proteomes" id="UP000184089">
    <property type="component" value="Unassembled WGS sequence"/>
</dbReference>
<evidence type="ECO:0000256" key="3">
    <source>
        <dbReference type="ARBA" id="ARBA00023235"/>
    </source>
</evidence>
<dbReference type="GO" id="GO:0001522">
    <property type="term" value="P:pseudouridine synthesis"/>
    <property type="evidence" value="ECO:0007669"/>
    <property type="project" value="InterPro"/>
</dbReference>